<gene>
    <name evidence="1" type="ORF">ABVK25_002926</name>
</gene>
<comment type="caution">
    <text evidence="1">The sequence shown here is derived from an EMBL/GenBank/DDBJ whole genome shotgun (WGS) entry which is preliminary data.</text>
</comment>
<sequence>MLRSLPALVGPTRYIFNTRVSYDSTGPVFFNQAKGFLAYVFPNSQLVPGSGNSYAPNTICTGSIKAIVNATFLDPKQTQDLFHLIAETLFEGEFAVEFEWLQCASALTSFLHRLGPEAEKFRDFTLRVG</sequence>
<evidence type="ECO:0000313" key="2">
    <source>
        <dbReference type="Proteomes" id="UP001590951"/>
    </source>
</evidence>
<proteinExistence type="predicted"/>
<dbReference type="Proteomes" id="UP001590951">
    <property type="component" value="Unassembled WGS sequence"/>
</dbReference>
<dbReference type="EMBL" id="JBHFEH010000007">
    <property type="protein sequence ID" value="KAL2056532.1"/>
    <property type="molecule type" value="Genomic_DNA"/>
</dbReference>
<accession>A0ABR4BFB2</accession>
<evidence type="ECO:0000313" key="1">
    <source>
        <dbReference type="EMBL" id="KAL2056532.1"/>
    </source>
</evidence>
<reference evidence="1 2" key="1">
    <citation type="submission" date="2024-09" db="EMBL/GenBank/DDBJ databases">
        <title>Rethinking Asexuality: The Enigmatic Case of Functional Sexual Genes in Lepraria (Stereocaulaceae).</title>
        <authorList>
            <person name="Doellman M."/>
            <person name="Sun Y."/>
            <person name="Barcenas-Pena A."/>
            <person name="Lumbsch H.T."/>
            <person name="Grewe F."/>
        </authorList>
    </citation>
    <scope>NUCLEOTIDE SEQUENCE [LARGE SCALE GENOMIC DNA]</scope>
    <source>
        <strain evidence="1 2">Grewe 0041</strain>
    </source>
</reference>
<organism evidence="1 2">
    <name type="scientific">Lepraria finkii</name>
    <dbReference type="NCBI Taxonomy" id="1340010"/>
    <lineage>
        <taxon>Eukaryota</taxon>
        <taxon>Fungi</taxon>
        <taxon>Dikarya</taxon>
        <taxon>Ascomycota</taxon>
        <taxon>Pezizomycotina</taxon>
        <taxon>Lecanoromycetes</taxon>
        <taxon>OSLEUM clade</taxon>
        <taxon>Lecanoromycetidae</taxon>
        <taxon>Lecanorales</taxon>
        <taxon>Lecanorineae</taxon>
        <taxon>Stereocaulaceae</taxon>
        <taxon>Lepraria</taxon>
    </lineage>
</organism>
<name>A0ABR4BFB2_9LECA</name>
<keyword evidence="2" id="KW-1185">Reference proteome</keyword>
<protein>
    <submittedName>
        <fullName evidence="1">Uncharacterized protein</fullName>
    </submittedName>
</protein>